<accession>A0ABS9CDG2</accession>
<feature type="domain" description="CAAX prenyl protease 2/Lysostaphin resistance protein A-like" evidence="2">
    <location>
        <begin position="117"/>
        <end position="202"/>
    </location>
</feature>
<dbReference type="GO" id="GO:0008237">
    <property type="term" value="F:metallopeptidase activity"/>
    <property type="evidence" value="ECO:0007669"/>
    <property type="project" value="UniProtKB-KW"/>
</dbReference>
<evidence type="ECO:0000313" key="4">
    <source>
        <dbReference type="Proteomes" id="UP001200470"/>
    </source>
</evidence>
<feature type="transmembrane region" description="Helical" evidence="1">
    <location>
        <begin position="7"/>
        <end position="30"/>
    </location>
</feature>
<dbReference type="Proteomes" id="UP001200470">
    <property type="component" value="Unassembled WGS sequence"/>
</dbReference>
<name>A0ABS9CDG2_9BACT</name>
<keyword evidence="3" id="KW-0482">Metalloprotease</keyword>
<comment type="caution">
    <text evidence="3">The sequence shown here is derived from an EMBL/GenBank/DDBJ whole genome shotgun (WGS) entry which is preliminary data.</text>
</comment>
<feature type="transmembrane region" description="Helical" evidence="1">
    <location>
        <begin position="71"/>
        <end position="95"/>
    </location>
</feature>
<organism evidence="3 4">
    <name type="scientific">Xylanibacter brevis</name>
    <dbReference type="NCBI Taxonomy" id="83231"/>
    <lineage>
        <taxon>Bacteria</taxon>
        <taxon>Pseudomonadati</taxon>
        <taxon>Bacteroidota</taxon>
        <taxon>Bacteroidia</taxon>
        <taxon>Bacteroidales</taxon>
        <taxon>Prevotellaceae</taxon>
        <taxon>Xylanibacter</taxon>
    </lineage>
</organism>
<evidence type="ECO:0000259" key="2">
    <source>
        <dbReference type="Pfam" id="PF02517"/>
    </source>
</evidence>
<dbReference type="EMBL" id="JADYTN010000002">
    <property type="protein sequence ID" value="MCF2562754.1"/>
    <property type="molecule type" value="Genomic_DNA"/>
</dbReference>
<keyword evidence="3" id="KW-0645">Protease</keyword>
<feature type="transmembrane region" description="Helical" evidence="1">
    <location>
        <begin position="227"/>
        <end position="247"/>
    </location>
</feature>
<dbReference type="RefSeq" id="WP_301637335.1">
    <property type="nucleotide sequence ID" value="NZ_JADYTN010000002.1"/>
</dbReference>
<keyword evidence="1" id="KW-0472">Membrane</keyword>
<evidence type="ECO:0000313" key="3">
    <source>
        <dbReference type="EMBL" id="MCF2562754.1"/>
    </source>
</evidence>
<dbReference type="PANTHER" id="PTHR36435">
    <property type="entry name" value="SLR1288 PROTEIN"/>
    <property type="match status" value="1"/>
</dbReference>
<keyword evidence="1" id="KW-0812">Transmembrane</keyword>
<reference evidence="3 4" key="1">
    <citation type="submission" date="2020-12" db="EMBL/GenBank/DDBJ databases">
        <title>Whole genome sequences of gut porcine anaerobes.</title>
        <authorList>
            <person name="Kubasova T."/>
            <person name="Jahodarova E."/>
            <person name="Rychlik I."/>
        </authorList>
    </citation>
    <scope>NUCLEOTIDE SEQUENCE [LARGE SCALE GENOMIC DNA]</scope>
    <source>
        <strain evidence="3 4">An925</strain>
    </source>
</reference>
<gene>
    <name evidence="3" type="ORF">I6E12_01300</name>
</gene>
<sequence length="257" mass="28621">MKKAILYVLLFVAIQVVVMSVVEGVCLLIGSTAVVVDKTTQMIIGLSAANVLALVVFLWKRMTPISPSWLLTRPWSVLLWTALASIGMAIPFTWLQEHLPELPNLIEMEMGNLMANYWGYVVVGLLAPLVEEVVFRGAVLRVLLEKLTPWKAIVVSALLFSLVHGNPAQMPYAFIGGLLLGWMYWRTGSIIPGMVYHWVNNSAAYIVSNMYQQADVKLVDIFGSEQHALMAAGFSLMIVIPALWQLYLQMKRADSQN</sequence>
<dbReference type="InterPro" id="IPR003675">
    <property type="entry name" value="Rce1/LyrA-like_dom"/>
</dbReference>
<proteinExistence type="predicted"/>
<protein>
    <submittedName>
        <fullName evidence="3">CPBP family intramembrane metalloprotease</fullName>
    </submittedName>
</protein>
<dbReference type="Pfam" id="PF02517">
    <property type="entry name" value="Rce1-like"/>
    <property type="match status" value="1"/>
</dbReference>
<keyword evidence="4" id="KW-1185">Reference proteome</keyword>
<keyword evidence="3" id="KW-0378">Hydrolase</keyword>
<dbReference type="InterPro" id="IPR052710">
    <property type="entry name" value="CAAX_protease"/>
</dbReference>
<dbReference type="PANTHER" id="PTHR36435:SF1">
    <property type="entry name" value="CAAX AMINO TERMINAL PROTEASE FAMILY PROTEIN"/>
    <property type="match status" value="1"/>
</dbReference>
<evidence type="ECO:0000256" key="1">
    <source>
        <dbReference type="SAM" id="Phobius"/>
    </source>
</evidence>
<feature type="transmembrane region" description="Helical" evidence="1">
    <location>
        <begin position="115"/>
        <end position="135"/>
    </location>
</feature>
<feature type="transmembrane region" description="Helical" evidence="1">
    <location>
        <begin position="42"/>
        <end position="59"/>
    </location>
</feature>
<keyword evidence="1" id="KW-1133">Transmembrane helix</keyword>